<keyword evidence="2" id="KW-1185">Reference proteome</keyword>
<dbReference type="EMBL" id="BLXT01004458">
    <property type="protein sequence ID" value="GFO12755.1"/>
    <property type="molecule type" value="Genomic_DNA"/>
</dbReference>
<proteinExistence type="predicted"/>
<name>A0AAV4AZP1_9GAST</name>
<comment type="caution">
    <text evidence="1">The sequence shown here is derived from an EMBL/GenBank/DDBJ whole genome shotgun (WGS) entry which is preliminary data.</text>
</comment>
<accession>A0AAV4AZP1</accession>
<dbReference type="Proteomes" id="UP000735302">
    <property type="component" value="Unassembled WGS sequence"/>
</dbReference>
<organism evidence="1 2">
    <name type="scientific">Plakobranchus ocellatus</name>
    <dbReference type="NCBI Taxonomy" id="259542"/>
    <lineage>
        <taxon>Eukaryota</taxon>
        <taxon>Metazoa</taxon>
        <taxon>Spiralia</taxon>
        <taxon>Lophotrochozoa</taxon>
        <taxon>Mollusca</taxon>
        <taxon>Gastropoda</taxon>
        <taxon>Heterobranchia</taxon>
        <taxon>Euthyneura</taxon>
        <taxon>Panpulmonata</taxon>
        <taxon>Sacoglossa</taxon>
        <taxon>Placobranchoidea</taxon>
        <taxon>Plakobranchidae</taxon>
        <taxon>Plakobranchus</taxon>
    </lineage>
</organism>
<protein>
    <submittedName>
        <fullName evidence="1">Uncharacterized protein</fullName>
    </submittedName>
</protein>
<evidence type="ECO:0000313" key="2">
    <source>
        <dbReference type="Proteomes" id="UP000735302"/>
    </source>
</evidence>
<evidence type="ECO:0000313" key="1">
    <source>
        <dbReference type="EMBL" id="GFO12755.1"/>
    </source>
</evidence>
<dbReference type="AlphaFoldDB" id="A0AAV4AZP1"/>
<gene>
    <name evidence="1" type="ORF">PoB_003926000</name>
</gene>
<sequence>MLNNYHYAEGRFRQLLALTPQLQLAQQSSFTQRPVMNKQNAVGMSWAVIKESAVLSSSSGKKAGHAPVTLSLSDSSFAAQLAAAL</sequence>
<reference evidence="1 2" key="1">
    <citation type="journal article" date="2021" name="Elife">
        <title>Chloroplast acquisition without the gene transfer in kleptoplastic sea slugs, Plakobranchus ocellatus.</title>
        <authorList>
            <person name="Maeda T."/>
            <person name="Takahashi S."/>
            <person name="Yoshida T."/>
            <person name="Shimamura S."/>
            <person name="Takaki Y."/>
            <person name="Nagai Y."/>
            <person name="Toyoda A."/>
            <person name="Suzuki Y."/>
            <person name="Arimoto A."/>
            <person name="Ishii H."/>
            <person name="Satoh N."/>
            <person name="Nishiyama T."/>
            <person name="Hasebe M."/>
            <person name="Maruyama T."/>
            <person name="Minagawa J."/>
            <person name="Obokata J."/>
            <person name="Shigenobu S."/>
        </authorList>
    </citation>
    <scope>NUCLEOTIDE SEQUENCE [LARGE SCALE GENOMIC DNA]</scope>
</reference>